<proteinExistence type="predicted"/>
<gene>
    <name evidence="2" type="ORF">CCMA1212_008719</name>
</gene>
<evidence type="ECO:0000313" key="2">
    <source>
        <dbReference type="EMBL" id="TFA99350.1"/>
    </source>
</evidence>
<feature type="region of interest" description="Disordered" evidence="1">
    <location>
        <begin position="19"/>
        <end position="55"/>
    </location>
</feature>
<sequence>MPATDPSLPPLLGALWLSTTQTASSSKRSRSLSPERAAPRRRATARPAPGTGQGDLFLEAEASTRAPSEAHGAQLANLATAVAPCAWQPQPEARPARDAAQLPSVPAARSSFAYSTEHFRDPVRRSCSAGSTRAFLYRGSAEQAAAPLDGPPSIVYHLLHLSPERAAAAHKHTRCPPAWGLHALIEVVVSRKQLLCPLAGPASCFYLRVLDKGRSIPP</sequence>
<evidence type="ECO:0000313" key="3">
    <source>
        <dbReference type="Proteomes" id="UP001642720"/>
    </source>
</evidence>
<reference evidence="2 3" key="1">
    <citation type="submission" date="2018-01" db="EMBL/GenBank/DDBJ databases">
        <title>Genome characterization of the sugarcane-associated fungus Trichoderma ghanense CCMA-1212 and their application in lignocelulose bioconversion.</title>
        <authorList>
            <person name="Steindorff A.S."/>
            <person name="Mendes T.D."/>
            <person name="Vilela E.S.D."/>
            <person name="Rodrigues D.S."/>
            <person name="Formighieri E.F."/>
            <person name="Melo I.S."/>
            <person name="Favaro L.C.L."/>
        </authorList>
    </citation>
    <scope>NUCLEOTIDE SEQUENCE [LARGE SCALE GENOMIC DNA]</scope>
    <source>
        <strain evidence="2 3">CCMA-1212</strain>
    </source>
</reference>
<accession>A0ABY2GUP2</accession>
<feature type="compositionally biased region" description="Low complexity" evidence="1">
    <location>
        <begin position="19"/>
        <end position="36"/>
    </location>
</feature>
<keyword evidence="3" id="KW-1185">Reference proteome</keyword>
<name>A0ABY2GUP2_9HYPO</name>
<comment type="caution">
    <text evidence="2">The sequence shown here is derived from an EMBL/GenBank/DDBJ whole genome shotgun (WGS) entry which is preliminary data.</text>
</comment>
<dbReference type="Proteomes" id="UP001642720">
    <property type="component" value="Unassembled WGS sequence"/>
</dbReference>
<dbReference type="RefSeq" id="XP_073555552.1">
    <property type="nucleotide sequence ID" value="XM_073705836.1"/>
</dbReference>
<dbReference type="EMBL" id="PPTA01000014">
    <property type="protein sequence ID" value="TFA99350.1"/>
    <property type="molecule type" value="Genomic_DNA"/>
</dbReference>
<dbReference type="GeneID" id="300580286"/>
<evidence type="ECO:0000256" key="1">
    <source>
        <dbReference type="SAM" id="MobiDB-lite"/>
    </source>
</evidence>
<organism evidence="2 3">
    <name type="scientific">Trichoderma ghanense</name>
    <dbReference type="NCBI Taxonomy" id="65468"/>
    <lineage>
        <taxon>Eukaryota</taxon>
        <taxon>Fungi</taxon>
        <taxon>Dikarya</taxon>
        <taxon>Ascomycota</taxon>
        <taxon>Pezizomycotina</taxon>
        <taxon>Sordariomycetes</taxon>
        <taxon>Hypocreomycetidae</taxon>
        <taxon>Hypocreales</taxon>
        <taxon>Hypocreaceae</taxon>
        <taxon>Trichoderma</taxon>
    </lineage>
</organism>
<protein>
    <submittedName>
        <fullName evidence="2">Uncharacterized protein</fullName>
    </submittedName>
</protein>